<dbReference type="InterPro" id="IPR050238">
    <property type="entry name" value="DNA_Rep/Repair_Clamp_Loader"/>
</dbReference>
<dbReference type="Pfam" id="PF09115">
    <property type="entry name" value="DNApol3-delta_C"/>
    <property type="match status" value="1"/>
</dbReference>
<keyword evidence="10" id="KW-1185">Reference proteome</keyword>
<dbReference type="EMBL" id="PDYG01000018">
    <property type="protein sequence ID" value="PHU38047.1"/>
    <property type="molecule type" value="Genomic_DNA"/>
</dbReference>
<protein>
    <recommendedName>
        <fullName evidence="2">DNA polymerase III subunit delta'</fullName>
        <ecNumber evidence="1">2.7.7.7</ecNumber>
    </recommendedName>
</protein>
<dbReference type="GO" id="GO:0006261">
    <property type="term" value="P:DNA-templated DNA replication"/>
    <property type="evidence" value="ECO:0007669"/>
    <property type="project" value="TreeGrafter"/>
</dbReference>
<evidence type="ECO:0000259" key="8">
    <source>
        <dbReference type="Pfam" id="PF09115"/>
    </source>
</evidence>
<dbReference type="AlphaFoldDB" id="A0A2G3E423"/>
<evidence type="ECO:0000256" key="6">
    <source>
        <dbReference type="ARBA" id="ARBA00022932"/>
    </source>
</evidence>
<dbReference type="EC" id="2.7.7.7" evidence="1"/>
<evidence type="ECO:0000256" key="3">
    <source>
        <dbReference type="ARBA" id="ARBA00022679"/>
    </source>
</evidence>
<evidence type="ECO:0000256" key="1">
    <source>
        <dbReference type="ARBA" id="ARBA00012417"/>
    </source>
</evidence>
<comment type="catalytic activity">
    <reaction evidence="7">
        <text>DNA(n) + a 2'-deoxyribonucleoside 5'-triphosphate = DNA(n+1) + diphosphate</text>
        <dbReference type="Rhea" id="RHEA:22508"/>
        <dbReference type="Rhea" id="RHEA-COMP:17339"/>
        <dbReference type="Rhea" id="RHEA-COMP:17340"/>
        <dbReference type="ChEBI" id="CHEBI:33019"/>
        <dbReference type="ChEBI" id="CHEBI:61560"/>
        <dbReference type="ChEBI" id="CHEBI:173112"/>
        <dbReference type="EC" id="2.7.7.7"/>
    </reaction>
</comment>
<reference evidence="9 10" key="1">
    <citation type="submission" date="2017-10" db="EMBL/GenBank/DDBJ databases">
        <title>Resolving the taxonomy of Roseburia spp., Eubacterium rectale and Agathobacter spp. through phylogenomic analysis.</title>
        <authorList>
            <person name="Sheridan P.O."/>
            <person name="Walker A.W."/>
            <person name="Duncan S.H."/>
            <person name="Scott K.P."/>
            <person name="Toole P.W.O."/>
            <person name="Luis P."/>
            <person name="Flint H.J."/>
        </authorList>
    </citation>
    <scope>NUCLEOTIDE SEQUENCE [LARGE SCALE GENOMIC DNA]</scope>
    <source>
        <strain evidence="9 10">JK623</strain>
    </source>
</reference>
<accession>A0A2G3E423</accession>
<sequence>MAGYQDIVGHKRIKEQLKSAIELDKVSHAYIFHGPKDSGKMMLAEAFAMALQCEQKNPCGCGECRSCKQAMHRNQPDIIYVQHEKPNVISVQEIREQLVGDMEIKPYSSRYKIYIIDEAEKMNPQAQNAILKTIEEPPHYGIILLLTSNVDMLLQTIRSRCVRIDLKTVADDLIRKYLMEKHQIPDYQANVATAFAQGNVGKAVHLSTSQEFAEEKNQVLSIVRKVSDLRIADVGDRIKEMEVYKDDMGEYLNLMQIWYRDVLYWKSTGQIDGLIFRDELQEIRKQAERLAYRGLQIAFDCIEKARLRLQANGNFELIMELLLLEIKEIYQWQE</sequence>
<dbReference type="RefSeq" id="WP_099385850.1">
    <property type="nucleotide sequence ID" value="NZ_JANSWH010000070.1"/>
</dbReference>
<evidence type="ECO:0000313" key="9">
    <source>
        <dbReference type="EMBL" id="PHU38047.1"/>
    </source>
</evidence>
<dbReference type="Gene3D" id="3.40.50.300">
    <property type="entry name" value="P-loop containing nucleotide triphosphate hydrolases"/>
    <property type="match status" value="1"/>
</dbReference>
<feature type="domain" description="DNA polymerase III delta subunit C-terminal" evidence="8">
    <location>
        <begin position="241"/>
        <end position="327"/>
    </location>
</feature>
<dbReference type="SUPFAM" id="SSF52540">
    <property type="entry name" value="P-loop containing nucleoside triphosphate hydrolases"/>
    <property type="match status" value="1"/>
</dbReference>
<evidence type="ECO:0000313" key="10">
    <source>
        <dbReference type="Proteomes" id="UP000224563"/>
    </source>
</evidence>
<dbReference type="InterPro" id="IPR027417">
    <property type="entry name" value="P-loop_NTPase"/>
</dbReference>
<dbReference type="PANTHER" id="PTHR11669">
    <property type="entry name" value="REPLICATION FACTOR C / DNA POLYMERASE III GAMMA-TAU SUBUNIT"/>
    <property type="match status" value="1"/>
</dbReference>
<dbReference type="GO" id="GO:0003887">
    <property type="term" value="F:DNA-directed DNA polymerase activity"/>
    <property type="evidence" value="ECO:0007669"/>
    <property type="project" value="UniProtKB-KW"/>
</dbReference>
<evidence type="ECO:0000256" key="4">
    <source>
        <dbReference type="ARBA" id="ARBA00022695"/>
    </source>
</evidence>
<dbReference type="Proteomes" id="UP000224563">
    <property type="component" value="Unassembled WGS sequence"/>
</dbReference>
<name>A0A2G3E423_9FIRM</name>
<keyword evidence="3" id="KW-0808">Transferase</keyword>
<keyword evidence="4" id="KW-0548">Nucleotidyltransferase</keyword>
<keyword evidence="6" id="KW-0239">DNA-directed DNA polymerase</keyword>
<keyword evidence="5" id="KW-0235">DNA replication</keyword>
<dbReference type="GO" id="GO:0009360">
    <property type="term" value="C:DNA polymerase III complex"/>
    <property type="evidence" value="ECO:0007669"/>
    <property type="project" value="InterPro"/>
</dbReference>
<gene>
    <name evidence="9" type="ORF">CSX02_05055</name>
</gene>
<evidence type="ECO:0000256" key="2">
    <source>
        <dbReference type="ARBA" id="ARBA00014363"/>
    </source>
</evidence>
<dbReference type="CDD" id="cd00009">
    <property type="entry name" value="AAA"/>
    <property type="match status" value="1"/>
</dbReference>
<reference evidence="9 10" key="2">
    <citation type="submission" date="2017-10" db="EMBL/GenBank/DDBJ databases">
        <authorList>
            <person name="Banno H."/>
            <person name="Chua N.-H."/>
        </authorList>
    </citation>
    <scope>NUCLEOTIDE SEQUENCE [LARGE SCALE GENOMIC DNA]</scope>
    <source>
        <strain evidence="9 10">JK623</strain>
    </source>
</reference>
<dbReference type="PANTHER" id="PTHR11669:SF8">
    <property type="entry name" value="DNA POLYMERASE III SUBUNIT DELTA"/>
    <property type="match status" value="1"/>
</dbReference>
<dbReference type="InterPro" id="IPR015199">
    <property type="entry name" value="DNA_pol_III_delta_C"/>
</dbReference>
<organism evidence="9 10">
    <name type="scientific">Agathobacter ruminis</name>
    <dbReference type="NCBI Taxonomy" id="1712665"/>
    <lineage>
        <taxon>Bacteria</taxon>
        <taxon>Bacillati</taxon>
        <taxon>Bacillota</taxon>
        <taxon>Clostridia</taxon>
        <taxon>Lachnospirales</taxon>
        <taxon>Lachnospiraceae</taxon>
        <taxon>Agathobacter</taxon>
    </lineage>
</organism>
<dbReference type="GO" id="GO:0003677">
    <property type="term" value="F:DNA binding"/>
    <property type="evidence" value="ECO:0007669"/>
    <property type="project" value="InterPro"/>
</dbReference>
<evidence type="ECO:0000256" key="5">
    <source>
        <dbReference type="ARBA" id="ARBA00022705"/>
    </source>
</evidence>
<proteinExistence type="predicted"/>
<comment type="caution">
    <text evidence="9">The sequence shown here is derived from an EMBL/GenBank/DDBJ whole genome shotgun (WGS) entry which is preliminary data.</text>
</comment>
<dbReference type="Pfam" id="PF13177">
    <property type="entry name" value="DNA_pol3_delta2"/>
    <property type="match status" value="1"/>
</dbReference>
<evidence type="ECO:0000256" key="7">
    <source>
        <dbReference type="ARBA" id="ARBA00049244"/>
    </source>
</evidence>